<comment type="similarity">
    <text evidence="2">Belongs to the methyl-accepting chemotaxis (MCP) protein family.</text>
</comment>
<comment type="caution">
    <text evidence="11">The sequence shown here is derived from an EMBL/GenBank/DDBJ whole genome shotgun (WGS) entry which is preliminary data.</text>
</comment>
<dbReference type="InterPro" id="IPR001610">
    <property type="entry name" value="PAC"/>
</dbReference>
<feature type="transmembrane region" description="Helical" evidence="6">
    <location>
        <begin position="130"/>
        <end position="151"/>
    </location>
</feature>
<dbReference type="InterPro" id="IPR004089">
    <property type="entry name" value="MCPsignal_dom"/>
</dbReference>
<feature type="transmembrane region" description="Helical" evidence="6">
    <location>
        <begin position="182"/>
        <end position="200"/>
    </location>
</feature>
<feature type="transmembrane region" description="Helical" evidence="6">
    <location>
        <begin position="308"/>
        <end position="329"/>
    </location>
</feature>
<sequence>MPSGGALFNMEYYVNGRDERMTHERIARLQNLSRKASIAVIAIGCTVILGWMFNIPLFKSVFPALVSMKVNTALCFILAGAALWIWHKSQGMEERNNSTLSHEEGRRAEGQRDRSEQEISHSPTLNLRRWVQVCAGVVLLIGLLTLLQYALQRDFGIDQLLFKDSAKAVGTSAPGRMGANTAVNFVFLGCALLFLVGNYTNYQAAQILSLASFFVAFVGLLGYAYSISSLYGINSYTQMALHTAVTFSILCIGILCACPDKGVMSVFTNQNAGGMMARRLASAAIGIPPIVGWLILTGYRAKNYNTDLAISLQAVFNVAVFGAIVWWTAKTLSTLDLKRQRAEEQLRALNAELEQRVNERTAELTHSNNELQQLQNELKMRQYALNEAAIVSETDTNGTIIYVNKKFCEISGYSSEEMLEQNHRLVNSGHHPQSFFADMWITISQGKVWKAEIKNKRKDGSFYWVDSTIAPIFDANHRIIKYISIRYDITERKQVEERLQKLAAERQAEADSLTQQVLKLLNEIKGAAKGDLTVRAQVTNDILGAVADSFNFLIGSLRKVVNGIQDLSKEVRTATSASINDTTQLADRSHHQAEQIDGTLQQIERMLNSIKDVSDVAKRAEQVAEQAAKTAEVGGVAVDRTVEGINDLRQTIAQTSKMMKRLGESSQQIGKIVNSISQIAAQTNLLALNATIEAARAGEHGQGFAVVAEEVRKLAERSASATEEISEIVNTIKDEISRVMTAMESGTQQVVEGTTLAAEAKTNLIAIIEVSREINALIQNITRAAKKQVAFAEQISGSMRQVNGISTTTAQKALQVQDSLHGLSVSVNKLQDSVANFRS</sequence>
<gene>
    <name evidence="11" type="ORF">H6G03_33720</name>
</gene>
<dbReference type="AlphaFoldDB" id="A0A926ZKQ8"/>
<protein>
    <submittedName>
        <fullName evidence="11">PAS domain S-box protein</fullName>
    </submittedName>
</protein>
<name>A0A926ZKQ8_9CYAN</name>
<accession>A0A926ZKQ8</accession>
<dbReference type="InterPro" id="IPR003660">
    <property type="entry name" value="HAMP_dom"/>
</dbReference>
<feature type="domain" description="HAMP" evidence="10">
    <location>
        <begin position="511"/>
        <end position="562"/>
    </location>
</feature>
<dbReference type="PANTHER" id="PTHR32089">
    <property type="entry name" value="METHYL-ACCEPTING CHEMOTAXIS PROTEIN MCPB"/>
    <property type="match status" value="1"/>
</dbReference>
<dbReference type="Gene3D" id="3.30.450.20">
    <property type="entry name" value="PAS domain"/>
    <property type="match status" value="1"/>
</dbReference>
<dbReference type="CDD" id="cd00130">
    <property type="entry name" value="PAS"/>
    <property type="match status" value="1"/>
</dbReference>
<dbReference type="GO" id="GO:0007165">
    <property type="term" value="P:signal transduction"/>
    <property type="evidence" value="ECO:0007669"/>
    <property type="project" value="UniProtKB-KW"/>
</dbReference>
<dbReference type="InterPro" id="IPR035965">
    <property type="entry name" value="PAS-like_dom_sf"/>
</dbReference>
<feature type="transmembrane region" description="Helical" evidence="6">
    <location>
        <begin position="279"/>
        <end position="296"/>
    </location>
</feature>
<dbReference type="FunFam" id="1.10.287.950:FF:000001">
    <property type="entry name" value="Methyl-accepting chemotaxis sensory transducer"/>
    <property type="match status" value="1"/>
</dbReference>
<dbReference type="InterPro" id="IPR000014">
    <property type="entry name" value="PAS"/>
</dbReference>
<feature type="transmembrane region" description="Helical" evidence="6">
    <location>
        <begin position="64"/>
        <end position="86"/>
    </location>
</feature>
<evidence type="ECO:0000256" key="5">
    <source>
        <dbReference type="SAM" id="MobiDB-lite"/>
    </source>
</evidence>
<evidence type="ECO:0000259" key="9">
    <source>
        <dbReference type="PROSITE" id="PS50113"/>
    </source>
</evidence>
<evidence type="ECO:0000256" key="2">
    <source>
        <dbReference type="ARBA" id="ARBA00029447"/>
    </source>
</evidence>
<dbReference type="Gene3D" id="1.10.287.950">
    <property type="entry name" value="Methyl-accepting chemotaxis protein"/>
    <property type="match status" value="1"/>
</dbReference>
<evidence type="ECO:0000256" key="1">
    <source>
        <dbReference type="ARBA" id="ARBA00023224"/>
    </source>
</evidence>
<dbReference type="CDD" id="cd11386">
    <property type="entry name" value="MCP_signal"/>
    <property type="match status" value="1"/>
</dbReference>
<keyword evidence="12" id="KW-1185">Reference proteome</keyword>
<evidence type="ECO:0000256" key="4">
    <source>
        <dbReference type="SAM" id="Coils"/>
    </source>
</evidence>
<dbReference type="GO" id="GO:0006935">
    <property type="term" value="P:chemotaxis"/>
    <property type="evidence" value="ECO:0007669"/>
    <property type="project" value="UniProtKB-ARBA"/>
</dbReference>
<feature type="coiled-coil region" evidence="4">
    <location>
        <begin position="332"/>
        <end position="377"/>
    </location>
</feature>
<dbReference type="SMART" id="SM00283">
    <property type="entry name" value="MA"/>
    <property type="match status" value="1"/>
</dbReference>
<keyword evidence="6" id="KW-1133">Transmembrane helix</keyword>
<dbReference type="EMBL" id="JACJPW010000154">
    <property type="protein sequence ID" value="MBD2185964.1"/>
    <property type="molecule type" value="Genomic_DNA"/>
</dbReference>
<evidence type="ECO:0000259" key="10">
    <source>
        <dbReference type="PROSITE" id="PS50885"/>
    </source>
</evidence>
<keyword evidence="6" id="KW-0812">Transmembrane</keyword>
<dbReference type="NCBIfam" id="TIGR00229">
    <property type="entry name" value="sensory_box"/>
    <property type="match status" value="1"/>
</dbReference>
<dbReference type="PROSITE" id="PS50112">
    <property type="entry name" value="PAS"/>
    <property type="match status" value="1"/>
</dbReference>
<organism evidence="11 12">
    <name type="scientific">Aerosakkonema funiforme FACHB-1375</name>
    <dbReference type="NCBI Taxonomy" id="2949571"/>
    <lineage>
        <taxon>Bacteria</taxon>
        <taxon>Bacillati</taxon>
        <taxon>Cyanobacteriota</taxon>
        <taxon>Cyanophyceae</taxon>
        <taxon>Oscillatoriophycideae</taxon>
        <taxon>Aerosakkonematales</taxon>
        <taxon>Aerosakkonemataceae</taxon>
        <taxon>Aerosakkonema</taxon>
    </lineage>
</organism>
<feature type="coiled-coil region" evidence="4">
    <location>
        <begin position="492"/>
        <end position="523"/>
    </location>
</feature>
<dbReference type="SUPFAM" id="SSF55785">
    <property type="entry name" value="PYP-like sensor domain (PAS domain)"/>
    <property type="match status" value="1"/>
</dbReference>
<keyword evidence="6" id="KW-0472">Membrane</keyword>
<dbReference type="PROSITE" id="PS50885">
    <property type="entry name" value="HAMP"/>
    <property type="match status" value="1"/>
</dbReference>
<dbReference type="Pfam" id="PF00015">
    <property type="entry name" value="MCPsignal"/>
    <property type="match status" value="1"/>
</dbReference>
<keyword evidence="1 3" id="KW-0807">Transducer</keyword>
<feature type="region of interest" description="Disordered" evidence="5">
    <location>
        <begin position="95"/>
        <end position="120"/>
    </location>
</feature>
<dbReference type="PANTHER" id="PTHR32089:SF114">
    <property type="entry name" value="METHYL-ACCEPTING CHEMOTAXIS PROTEIN MCPB"/>
    <property type="match status" value="1"/>
</dbReference>
<dbReference type="PROSITE" id="PS50111">
    <property type="entry name" value="CHEMOTAXIS_TRANSDUC_2"/>
    <property type="match status" value="1"/>
</dbReference>
<dbReference type="SUPFAM" id="SSF58104">
    <property type="entry name" value="Methyl-accepting chemotaxis protein (MCP) signaling domain"/>
    <property type="match status" value="1"/>
</dbReference>
<feature type="domain" description="Methyl-accepting transducer" evidence="7">
    <location>
        <begin position="567"/>
        <end position="803"/>
    </location>
</feature>
<dbReference type="GO" id="GO:0016020">
    <property type="term" value="C:membrane"/>
    <property type="evidence" value="ECO:0007669"/>
    <property type="project" value="InterPro"/>
</dbReference>
<feature type="compositionally biased region" description="Basic and acidic residues" evidence="5">
    <location>
        <begin position="95"/>
        <end position="119"/>
    </location>
</feature>
<evidence type="ECO:0000313" key="11">
    <source>
        <dbReference type="EMBL" id="MBD2185964.1"/>
    </source>
</evidence>
<dbReference type="PROSITE" id="PS50113">
    <property type="entry name" value="PAC"/>
    <property type="match status" value="1"/>
</dbReference>
<keyword evidence="4" id="KW-0175">Coiled coil</keyword>
<dbReference type="Proteomes" id="UP000641646">
    <property type="component" value="Unassembled WGS sequence"/>
</dbReference>
<evidence type="ECO:0000259" key="8">
    <source>
        <dbReference type="PROSITE" id="PS50112"/>
    </source>
</evidence>
<evidence type="ECO:0000313" key="12">
    <source>
        <dbReference type="Proteomes" id="UP000641646"/>
    </source>
</evidence>
<reference evidence="11" key="1">
    <citation type="journal article" date="2015" name="ISME J.">
        <title>Draft Genome Sequence of Streptomyces incarnatus NRRL8089, which Produces the Nucleoside Antibiotic Sinefungin.</title>
        <authorList>
            <person name="Oshima K."/>
            <person name="Hattori M."/>
            <person name="Shimizu H."/>
            <person name="Fukuda K."/>
            <person name="Nemoto M."/>
            <person name="Inagaki K."/>
            <person name="Tamura T."/>
        </authorList>
    </citation>
    <scope>NUCLEOTIDE SEQUENCE</scope>
    <source>
        <strain evidence="11">FACHB-1375</strain>
    </source>
</reference>
<feature type="transmembrane region" description="Helical" evidence="6">
    <location>
        <begin position="38"/>
        <end position="58"/>
    </location>
</feature>
<dbReference type="SMART" id="SM00086">
    <property type="entry name" value="PAC"/>
    <property type="match status" value="1"/>
</dbReference>
<proteinExistence type="inferred from homology"/>
<dbReference type="InterPro" id="IPR000700">
    <property type="entry name" value="PAS-assoc_C"/>
</dbReference>
<evidence type="ECO:0000256" key="6">
    <source>
        <dbReference type="SAM" id="Phobius"/>
    </source>
</evidence>
<evidence type="ECO:0000256" key="3">
    <source>
        <dbReference type="PROSITE-ProRule" id="PRU00284"/>
    </source>
</evidence>
<feature type="domain" description="PAS" evidence="8">
    <location>
        <begin position="376"/>
        <end position="434"/>
    </location>
</feature>
<evidence type="ECO:0000259" key="7">
    <source>
        <dbReference type="PROSITE" id="PS50111"/>
    </source>
</evidence>
<reference evidence="11" key="2">
    <citation type="submission" date="2020-08" db="EMBL/GenBank/DDBJ databases">
        <authorList>
            <person name="Chen M."/>
            <person name="Teng W."/>
            <person name="Zhao L."/>
            <person name="Hu C."/>
            <person name="Zhou Y."/>
            <person name="Han B."/>
            <person name="Song L."/>
            <person name="Shu W."/>
        </authorList>
    </citation>
    <scope>NUCLEOTIDE SEQUENCE</scope>
    <source>
        <strain evidence="11">FACHB-1375</strain>
    </source>
</reference>
<dbReference type="Pfam" id="PF13426">
    <property type="entry name" value="PAS_9"/>
    <property type="match status" value="1"/>
</dbReference>
<feature type="transmembrane region" description="Helical" evidence="6">
    <location>
        <begin position="207"/>
        <end position="227"/>
    </location>
</feature>
<feature type="domain" description="PAC" evidence="9">
    <location>
        <begin position="449"/>
        <end position="501"/>
    </location>
</feature>